<comment type="caution">
    <text evidence="2">The sequence shown here is derived from an EMBL/GenBank/DDBJ whole genome shotgun (WGS) entry which is preliminary data.</text>
</comment>
<dbReference type="PANTHER" id="PTHR37841:SF1">
    <property type="entry name" value="DUF3298 DOMAIN-CONTAINING PROTEIN"/>
    <property type="match status" value="1"/>
</dbReference>
<evidence type="ECO:0000259" key="1">
    <source>
        <dbReference type="Pfam" id="PF13568"/>
    </source>
</evidence>
<organism evidence="2 3">
    <name type="scientific">Plebeiibacterium marinum</name>
    <dbReference type="NCBI Taxonomy" id="2992111"/>
    <lineage>
        <taxon>Bacteria</taxon>
        <taxon>Pseudomonadati</taxon>
        <taxon>Bacteroidota</taxon>
        <taxon>Bacteroidia</taxon>
        <taxon>Marinilabiliales</taxon>
        <taxon>Marinilabiliaceae</taxon>
        <taxon>Plebeiibacterium</taxon>
    </lineage>
</organism>
<dbReference type="Pfam" id="PF14903">
    <property type="entry name" value="WG_beta_rep"/>
    <property type="match status" value="6"/>
</dbReference>
<reference evidence="2" key="1">
    <citation type="submission" date="2022-10" db="EMBL/GenBank/DDBJ databases">
        <authorList>
            <person name="Yu W.X."/>
        </authorList>
    </citation>
    <scope>NUCLEOTIDE SEQUENCE</scope>
    <source>
        <strain evidence="2">D04</strain>
    </source>
</reference>
<evidence type="ECO:0000313" key="2">
    <source>
        <dbReference type="EMBL" id="MCW3807028.1"/>
    </source>
</evidence>
<gene>
    <name evidence="2" type="ORF">OM074_15430</name>
</gene>
<accession>A0AAE3MFR2</accession>
<name>A0AAE3MFR2_9BACT</name>
<dbReference type="Proteomes" id="UP001207408">
    <property type="component" value="Unassembled WGS sequence"/>
</dbReference>
<dbReference type="InterPro" id="IPR025665">
    <property type="entry name" value="Beta-barrel_OMP_2"/>
</dbReference>
<evidence type="ECO:0000313" key="3">
    <source>
        <dbReference type="Proteomes" id="UP001207408"/>
    </source>
</evidence>
<dbReference type="EMBL" id="JAPDPI010000035">
    <property type="protein sequence ID" value="MCW3807028.1"/>
    <property type="molecule type" value="Genomic_DNA"/>
</dbReference>
<protein>
    <submittedName>
        <fullName evidence="2">WG repeat-containing protein</fullName>
    </submittedName>
</protein>
<dbReference type="PANTHER" id="PTHR37841">
    <property type="entry name" value="GLR2918 PROTEIN"/>
    <property type="match status" value="1"/>
</dbReference>
<keyword evidence="3" id="KW-1185">Reference proteome</keyword>
<sequence length="553" mass="62824">MKKVTMFIFVVFFLVGAYAQEDKSFLKAYQKTWEIDDGYYRVMQDGKMGLVDGNGNIIIPCENEQVWNLQDNGNIKVIKNGKIGIYNINGDLIIPTTYDMVWDYEDGRAKVLKNGKMGYVNEAGNEYIPCKYDQIWDFEDGKARVFRNGGMGYINEAGNEFIPAQYQKIWDFEDGRAKVLKNGKIGMINESGYEVIPAQYQKIWDFEDGIARVLKNGKMGYINQVGTELIPCQYQYIGDFEDGVAKVVNNGKVSYVNLNGEQVNDPEIYEDIDDKVEESNYSVIETGDGTTIITNANDTTTIRLFGSDMELVADDSSTKISFKKKDDNDKPGIIKRKKKDVRGFDGHYWGVDLGFNNYLNKDGDLSLADEYDYLSLNTGKSVEVSINILEQNIPLSRKGNVGFVTGLGFTYNNYRFDNPITLIKDAQGQLTYRDIEGDLNKTKFTSLYATVPFLFELQFSQKRRDGFYISAGPIAGYRLSSHTKVVTEENGKKSKDKDRGGFNLNDFRYGAQARIGYRAINLYGTYYLSPLFDKNKAPELYPISIGFSIYPEW</sequence>
<dbReference type="InterPro" id="IPR032774">
    <property type="entry name" value="WG_beta_rep"/>
</dbReference>
<proteinExistence type="predicted"/>
<dbReference type="AlphaFoldDB" id="A0AAE3MFR2"/>
<dbReference type="RefSeq" id="WP_301201033.1">
    <property type="nucleotide sequence ID" value="NZ_JAPDPI010000035.1"/>
</dbReference>
<dbReference type="Pfam" id="PF13568">
    <property type="entry name" value="OMP_b-brl_2"/>
    <property type="match status" value="1"/>
</dbReference>
<feature type="domain" description="Outer membrane protein beta-barrel" evidence="1">
    <location>
        <begin position="349"/>
        <end position="529"/>
    </location>
</feature>